<protein>
    <submittedName>
        <fullName evidence="1">Uncharacterized protein</fullName>
    </submittedName>
</protein>
<comment type="caution">
    <text evidence="1">The sequence shown here is derived from an EMBL/GenBank/DDBJ whole genome shotgun (WGS) entry which is preliminary data.</text>
</comment>
<gene>
    <name evidence="1" type="ORF">E0946_06180</name>
</gene>
<sequence length="149" mass="17004">MKKIVITIIALVCAGMVLGETTKNPNKAALYSAIFPGGGQLYNHAWWKAGAVVGVQSYLISAAIYNKDKQEDYKKLAENTTDQFQQQIYQSKSKTYRDKFNNDLWWIGITAGLSILDAYVDAHLYNFESEKEKIHLHFSENEIVLQYNF</sequence>
<proteinExistence type="predicted"/>
<evidence type="ECO:0000313" key="2">
    <source>
        <dbReference type="Proteomes" id="UP000294588"/>
    </source>
</evidence>
<keyword evidence="2" id="KW-1185">Reference proteome</keyword>
<accession>A0AC61QHZ9</accession>
<organism evidence="1 2">
    <name type="scientific">Candidatus Syntrophosphaera thermopropionivorans</name>
    <dbReference type="NCBI Taxonomy" id="2593015"/>
    <lineage>
        <taxon>Bacteria</taxon>
        <taxon>Pseudomonadati</taxon>
        <taxon>Candidatus Cloacimonadota</taxon>
        <taxon>Candidatus Cloacimonadia</taxon>
        <taxon>Candidatus Cloacimonadales</taxon>
        <taxon>Candidatus Cloacimonadaceae</taxon>
        <taxon>Candidatus Syntrophosphaera</taxon>
    </lineage>
</organism>
<name>A0AC61QHZ9_9BACT</name>
<dbReference type="EMBL" id="SMOG01000023">
    <property type="protein sequence ID" value="TDF72595.1"/>
    <property type="molecule type" value="Genomic_DNA"/>
</dbReference>
<evidence type="ECO:0000313" key="1">
    <source>
        <dbReference type="EMBL" id="TDF72595.1"/>
    </source>
</evidence>
<dbReference type="Proteomes" id="UP000294588">
    <property type="component" value="Unassembled WGS sequence"/>
</dbReference>
<reference evidence="1" key="1">
    <citation type="submission" date="2019-03" db="EMBL/GenBank/DDBJ databases">
        <title>Candidatus Syntrophosphaera thermopropionivorans: a novel player in syntrophic propionate oxidation during anaerobic digestion.</title>
        <authorList>
            <person name="Dyksma S."/>
        </authorList>
    </citation>
    <scope>NUCLEOTIDE SEQUENCE</scope>
    <source>
        <strain evidence="1">W5</strain>
    </source>
</reference>